<dbReference type="SUPFAM" id="SSF56219">
    <property type="entry name" value="DNase I-like"/>
    <property type="match status" value="1"/>
</dbReference>
<evidence type="ECO:0008006" key="3">
    <source>
        <dbReference type="Google" id="ProtNLM"/>
    </source>
</evidence>
<proteinExistence type="predicted"/>
<dbReference type="PhylomeDB" id="E9HW33"/>
<evidence type="ECO:0000313" key="2">
    <source>
        <dbReference type="Proteomes" id="UP000000305"/>
    </source>
</evidence>
<dbReference type="Proteomes" id="UP000000305">
    <property type="component" value="Unassembled WGS sequence"/>
</dbReference>
<name>E9HW33_DAPPU</name>
<protein>
    <recommendedName>
        <fullName evidence="3">Endonuclease/exonuclease/phosphatase domain-containing protein</fullName>
    </recommendedName>
</protein>
<reference evidence="1 2" key="1">
    <citation type="journal article" date="2011" name="Science">
        <title>The ecoresponsive genome of Daphnia pulex.</title>
        <authorList>
            <person name="Colbourne J.K."/>
            <person name="Pfrender M.E."/>
            <person name="Gilbert D."/>
            <person name="Thomas W.K."/>
            <person name="Tucker A."/>
            <person name="Oakley T.H."/>
            <person name="Tokishita S."/>
            <person name="Aerts A."/>
            <person name="Arnold G.J."/>
            <person name="Basu M.K."/>
            <person name="Bauer D.J."/>
            <person name="Caceres C.E."/>
            <person name="Carmel L."/>
            <person name="Casola C."/>
            <person name="Choi J.H."/>
            <person name="Detter J.C."/>
            <person name="Dong Q."/>
            <person name="Dusheyko S."/>
            <person name="Eads B.D."/>
            <person name="Frohlich T."/>
            <person name="Geiler-Samerotte K.A."/>
            <person name="Gerlach D."/>
            <person name="Hatcher P."/>
            <person name="Jogdeo S."/>
            <person name="Krijgsveld J."/>
            <person name="Kriventseva E.V."/>
            <person name="Kultz D."/>
            <person name="Laforsch C."/>
            <person name="Lindquist E."/>
            <person name="Lopez J."/>
            <person name="Manak J.R."/>
            <person name="Muller J."/>
            <person name="Pangilinan J."/>
            <person name="Patwardhan R.P."/>
            <person name="Pitluck S."/>
            <person name="Pritham E.J."/>
            <person name="Rechtsteiner A."/>
            <person name="Rho M."/>
            <person name="Rogozin I.B."/>
            <person name="Sakarya O."/>
            <person name="Salamov A."/>
            <person name="Schaack S."/>
            <person name="Shapiro H."/>
            <person name="Shiga Y."/>
            <person name="Skalitzky C."/>
            <person name="Smith Z."/>
            <person name="Souvorov A."/>
            <person name="Sung W."/>
            <person name="Tang Z."/>
            <person name="Tsuchiya D."/>
            <person name="Tu H."/>
            <person name="Vos H."/>
            <person name="Wang M."/>
            <person name="Wolf Y.I."/>
            <person name="Yamagata H."/>
            <person name="Yamada T."/>
            <person name="Ye Y."/>
            <person name="Shaw J.R."/>
            <person name="Andrews J."/>
            <person name="Crease T.J."/>
            <person name="Tang H."/>
            <person name="Lucas S.M."/>
            <person name="Robertson H.M."/>
            <person name="Bork P."/>
            <person name="Koonin E.V."/>
            <person name="Zdobnov E.M."/>
            <person name="Grigoriev I.V."/>
            <person name="Lynch M."/>
            <person name="Boore J.L."/>
        </authorList>
    </citation>
    <scope>NUCLEOTIDE SEQUENCE [LARGE SCALE GENOMIC DNA]</scope>
</reference>
<dbReference type="Gene3D" id="3.60.10.10">
    <property type="entry name" value="Endonuclease/exonuclease/phosphatase"/>
    <property type="match status" value="1"/>
</dbReference>
<dbReference type="InterPro" id="IPR036691">
    <property type="entry name" value="Endo/exonu/phosph_ase_sf"/>
</dbReference>
<keyword evidence="2" id="KW-1185">Reference proteome</keyword>
<dbReference type="HOGENOM" id="CLU_2280212_0_0_1"/>
<gene>
    <name evidence="1" type="ORF">DAPPUDRAFT_334649</name>
</gene>
<accession>E9HW33</accession>
<dbReference type="EMBL" id="GL732889">
    <property type="protein sequence ID" value="EFX64047.1"/>
    <property type="molecule type" value="Genomic_DNA"/>
</dbReference>
<organism evidence="1 2">
    <name type="scientific">Daphnia pulex</name>
    <name type="common">Water flea</name>
    <dbReference type="NCBI Taxonomy" id="6669"/>
    <lineage>
        <taxon>Eukaryota</taxon>
        <taxon>Metazoa</taxon>
        <taxon>Ecdysozoa</taxon>
        <taxon>Arthropoda</taxon>
        <taxon>Crustacea</taxon>
        <taxon>Branchiopoda</taxon>
        <taxon>Diplostraca</taxon>
        <taxon>Cladocera</taxon>
        <taxon>Anomopoda</taxon>
        <taxon>Daphniidae</taxon>
        <taxon>Daphnia</taxon>
    </lineage>
</organism>
<dbReference type="KEGG" id="dpx:DAPPUDRAFT_334649"/>
<dbReference type="InParanoid" id="E9HW33"/>
<sequence length="102" mass="11525">MKIATINIARISSEERLILLLNYCLTQKFDVVGLQEVAFASCPILENHFQLFAAPGPNKAGTAILVAKHLAVQYPPKKSEWIFFQKAPYPYCGELRWAFNPN</sequence>
<evidence type="ECO:0000313" key="1">
    <source>
        <dbReference type="EMBL" id="EFX64047.1"/>
    </source>
</evidence>
<dbReference type="AlphaFoldDB" id="E9HW33"/>
<dbReference type="OrthoDB" id="410104at2759"/>